<gene>
    <name evidence="1" type="ORF">E6K73_10205</name>
</gene>
<dbReference type="EMBL" id="VBOT01000124">
    <property type="protein sequence ID" value="TMQ49349.1"/>
    <property type="molecule type" value="Genomic_DNA"/>
</dbReference>
<protein>
    <submittedName>
        <fullName evidence="1">CopG family transcriptional regulator</fullName>
    </submittedName>
</protein>
<dbReference type="PANTHER" id="PTHR36215:SF1">
    <property type="entry name" value="BLL4998 PROTEIN"/>
    <property type="match status" value="1"/>
</dbReference>
<dbReference type="Pfam" id="PF17723">
    <property type="entry name" value="RHH_8"/>
    <property type="match status" value="1"/>
</dbReference>
<sequence length="136" mass="15160">MGMAKEVTMAEMEKLTINLTPVDVGQIELLVEHGFYSNRAEFIRVAIRDLLAKHAETVRETTTRQGLTIGAALYTRRILEERRGAGEGLQIRVVGMLSIAEDVEPELARETIESVMVRGIFKASKEVKEALADRTC</sequence>
<dbReference type="CDD" id="cd22231">
    <property type="entry name" value="RHH_NikR_HicB-like"/>
    <property type="match status" value="1"/>
</dbReference>
<dbReference type="GO" id="GO:0006355">
    <property type="term" value="P:regulation of DNA-templated transcription"/>
    <property type="evidence" value="ECO:0007669"/>
    <property type="project" value="InterPro"/>
</dbReference>
<evidence type="ECO:0000313" key="2">
    <source>
        <dbReference type="Proteomes" id="UP000320184"/>
    </source>
</evidence>
<evidence type="ECO:0000313" key="1">
    <source>
        <dbReference type="EMBL" id="TMQ49349.1"/>
    </source>
</evidence>
<accession>A0A538SDA4</accession>
<dbReference type="AlphaFoldDB" id="A0A538SDA4"/>
<dbReference type="Proteomes" id="UP000320184">
    <property type="component" value="Unassembled WGS sequence"/>
</dbReference>
<reference evidence="1 2" key="1">
    <citation type="journal article" date="2019" name="Nat. Microbiol.">
        <title>Mediterranean grassland soil C-N compound turnover is dependent on rainfall and depth, and is mediated by genomically divergent microorganisms.</title>
        <authorList>
            <person name="Diamond S."/>
            <person name="Andeer P.F."/>
            <person name="Li Z."/>
            <person name="Crits-Christoph A."/>
            <person name="Burstein D."/>
            <person name="Anantharaman K."/>
            <person name="Lane K.R."/>
            <person name="Thomas B.C."/>
            <person name="Pan C."/>
            <person name="Northen T.R."/>
            <person name="Banfield J.F."/>
        </authorList>
    </citation>
    <scope>NUCLEOTIDE SEQUENCE [LARGE SCALE GENOMIC DNA]</scope>
    <source>
        <strain evidence="1">WS_3</strain>
    </source>
</reference>
<dbReference type="Gene3D" id="1.10.1220.10">
    <property type="entry name" value="Met repressor-like"/>
    <property type="match status" value="1"/>
</dbReference>
<dbReference type="InterPro" id="IPR013321">
    <property type="entry name" value="Arc_rbn_hlx_hlx"/>
</dbReference>
<proteinExistence type="predicted"/>
<comment type="caution">
    <text evidence="1">The sequence shown here is derived from an EMBL/GenBank/DDBJ whole genome shotgun (WGS) entry which is preliminary data.</text>
</comment>
<dbReference type="InterPro" id="IPR010985">
    <property type="entry name" value="Ribbon_hlx_hlx"/>
</dbReference>
<dbReference type="PANTHER" id="PTHR36215">
    <property type="entry name" value="BLL4998 PROTEIN"/>
    <property type="match status" value="1"/>
</dbReference>
<dbReference type="SUPFAM" id="SSF47598">
    <property type="entry name" value="Ribbon-helix-helix"/>
    <property type="match status" value="1"/>
</dbReference>
<dbReference type="InterPro" id="IPR041088">
    <property type="entry name" value="RHH_8"/>
</dbReference>
<organism evidence="1 2">
    <name type="scientific">Eiseniibacteriota bacterium</name>
    <dbReference type="NCBI Taxonomy" id="2212470"/>
    <lineage>
        <taxon>Bacteria</taxon>
        <taxon>Candidatus Eiseniibacteriota</taxon>
    </lineage>
</organism>
<name>A0A538SDA4_UNCEI</name>